<dbReference type="GO" id="GO:0003746">
    <property type="term" value="F:translation elongation factor activity"/>
    <property type="evidence" value="ECO:0007669"/>
    <property type="project" value="InterPro"/>
</dbReference>
<organism evidence="4">
    <name type="scientific">Onchocerca flexuosa</name>
    <dbReference type="NCBI Taxonomy" id="387005"/>
    <lineage>
        <taxon>Eukaryota</taxon>
        <taxon>Metazoa</taxon>
        <taxon>Ecdysozoa</taxon>
        <taxon>Nematoda</taxon>
        <taxon>Chromadorea</taxon>
        <taxon>Rhabditida</taxon>
        <taxon>Spirurina</taxon>
        <taxon>Spiruromorpha</taxon>
        <taxon>Filarioidea</taxon>
        <taxon>Onchocercidae</taxon>
        <taxon>Onchocerca</taxon>
    </lineage>
</organism>
<dbReference type="Pfam" id="PF21485">
    <property type="entry name" value="IF5A-like_N"/>
    <property type="match status" value="1"/>
</dbReference>
<dbReference type="AlphaFoldDB" id="A0A183HDW2"/>
<reference evidence="4" key="1">
    <citation type="submission" date="2016-06" db="UniProtKB">
        <authorList>
            <consortium name="WormBaseParasite"/>
        </authorList>
    </citation>
    <scope>IDENTIFICATION</scope>
</reference>
<dbReference type="InterPro" id="IPR048670">
    <property type="entry name" value="IF5A-like_N"/>
</dbReference>
<accession>A0A183HDW2</accession>
<feature type="domain" description="Translation initiation factor 5A-like N-terminal" evidence="1">
    <location>
        <begin position="19"/>
        <end position="45"/>
    </location>
</feature>
<dbReference type="GO" id="GO:0045901">
    <property type="term" value="P:positive regulation of translational elongation"/>
    <property type="evidence" value="ECO:0007669"/>
    <property type="project" value="InterPro"/>
</dbReference>
<protein>
    <recommendedName>
        <fullName evidence="1">Translation initiation factor 5A-like N-terminal domain-containing protein</fullName>
    </recommendedName>
</protein>
<gene>
    <name evidence="2" type="ORF">OFLC_LOCUS5675</name>
</gene>
<dbReference type="GO" id="GO:0043022">
    <property type="term" value="F:ribosome binding"/>
    <property type="evidence" value="ECO:0007669"/>
    <property type="project" value="InterPro"/>
</dbReference>
<dbReference type="STRING" id="387005.A0A183HDW2"/>
<name>A0A183HDW2_9BILA</name>
<reference evidence="2 3" key="2">
    <citation type="submission" date="2018-11" db="EMBL/GenBank/DDBJ databases">
        <authorList>
            <consortium name="Pathogen Informatics"/>
        </authorList>
    </citation>
    <scope>NUCLEOTIDE SEQUENCE [LARGE SCALE GENOMIC DNA]</scope>
</reference>
<dbReference type="InterPro" id="IPR008991">
    <property type="entry name" value="Translation_prot_SH3-like_sf"/>
</dbReference>
<dbReference type="EMBL" id="UZAJ01005006">
    <property type="protein sequence ID" value="VDO43929.1"/>
    <property type="molecule type" value="Genomic_DNA"/>
</dbReference>
<dbReference type="Gene3D" id="2.30.30.30">
    <property type="match status" value="1"/>
</dbReference>
<evidence type="ECO:0000313" key="2">
    <source>
        <dbReference type="EMBL" id="VDO43929.1"/>
    </source>
</evidence>
<dbReference type="PANTHER" id="PTHR11673">
    <property type="entry name" value="TRANSLATION INITIATION FACTOR 5A FAMILY MEMBER"/>
    <property type="match status" value="1"/>
</dbReference>
<evidence type="ECO:0000313" key="4">
    <source>
        <dbReference type="WBParaSite" id="OFLC_0000567301-mRNA-1"/>
    </source>
</evidence>
<keyword evidence="3" id="KW-1185">Reference proteome</keyword>
<evidence type="ECO:0000259" key="1">
    <source>
        <dbReference type="Pfam" id="PF21485"/>
    </source>
</evidence>
<dbReference type="GO" id="GO:0003723">
    <property type="term" value="F:RNA binding"/>
    <property type="evidence" value="ECO:0007669"/>
    <property type="project" value="InterPro"/>
</dbReference>
<dbReference type="InterPro" id="IPR014722">
    <property type="entry name" value="Rib_uL2_dom2"/>
</dbReference>
<evidence type="ECO:0000313" key="3">
    <source>
        <dbReference type="Proteomes" id="UP000267606"/>
    </source>
</evidence>
<proteinExistence type="predicted"/>
<sequence length="73" mass="8376">MAEHEHDHDFHTGDAGAATTYPKQCSALRKNENVMLKGRPCKVISSFAVLFDKLFKLVMLINQIIKQERYLVQ</sequence>
<dbReference type="Proteomes" id="UP000267606">
    <property type="component" value="Unassembled WGS sequence"/>
</dbReference>
<dbReference type="InterPro" id="IPR001884">
    <property type="entry name" value="IF5A-like"/>
</dbReference>
<dbReference type="WBParaSite" id="OFLC_0000567301-mRNA-1">
    <property type="protein sequence ID" value="OFLC_0000567301-mRNA-1"/>
    <property type="gene ID" value="OFLC_0000567301"/>
</dbReference>
<dbReference type="SUPFAM" id="SSF50104">
    <property type="entry name" value="Translation proteins SH3-like domain"/>
    <property type="match status" value="1"/>
</dbReference>